<protein>
    <submittedName>
        <fullName evidence="3">Meso-butanediol dehydrogenase / (S,S)-butanediol dehydrogenase / diacetyl reductase</fullName>
    </submittedName>
</protein>
<dbReference type="Gene3D" id="3.40.50.720">
    <property type="entry name" value="NAD(P)-binding Rossmann-like Domain"/>
    <property type="match status" value="1"/>
</dbReference>
<dbReference type="STRING" id="308853.SAMN05421752_102326"/>
<dbReference type="EMBL" id="FTNR01000002">
    <property type="protein sequence ID" value="SIR76360.1"/>
    <property type="molecule type" value="Genomic_DNA"/>
</dbReference>
<evidence type="ECO:0000313" key="3">
    <source>
        <dbReference type="EMBL" id="SIR76360.1"/>
    </source>
</evidence>
<dbReference type="GO" id="GO:0016491">
    <property type="term" value="F:oxidoreductase activity"/>
    <property type="evidence" value="ECO:0007669"/>
    <property type="project" value="UniProtKB-KW"/>
</dbReference>
<dbReference type="PANTHER" id="PTHR43639">
    <property type="entry name" value="OXIDOREDUCTASE, SHORT-CHAIN DEHYDROGENASE/REDUCTASE FAMILY (AFU_ORTHOLOGUE AFUA_5G02870)"/>
    <property type="match status" value="1"/>
</dbReference>
<dbReference type="SUPFAM" id="SSF51735">
    <property type="entry name" value="NAD(P)-binding Rossmann-fold domains"/>
    <property type="match status" value="1"/>
</dbReference>
<evidence type="ECO:0000256" key="2">
    <source>
        <dbReference type="ARBA" id="ARBA00023002"/>
    </source>
</evidence>
<dbReference type="InterPro" id="IPR036291">
    <property type="entry name" value="NAD(P)-bd_dom_sf"/>
</dbReference>
<dbReference type="PANTHER" id="PTHR43639:SF1">
    <property type="entry name" value="SHORT-CHAIN DEHYDROGENASE_REDUCTASE FAMILY PROTEIN"/>
    <property type="match status" value="1"/>
</dbReference>
<evidence type="ECO:0000313" key="4">
    <source>
        <dbReference type="Proteomes" id="UP000185936"/>
    </source>
</evidence>
<sequence length="273" mass="28628">MSIMVERTSLDGAVSIVTGAGGDIGSGIATELASAGSDIVIADVDVLETAYNQQSSQEVSGATRAQAVVEQIEDQGQRAHVVECNVTKPEQVDALIDETVSEFGGLDLLVNNAGIITVTPVEEMAADEWDSIMDVNAKGVFLVSKAAIPHLRESEGSIINTASIAGDIGAAGLGHYCASKHAVLGLTKSLSLELAPDVTVNAICPGIVQTPMWEDVLTPELEESYEETIERVIPMGRDQTPDDMGRLAVFLAENRNITGQAVTVDGGILQNVI</sequence>
<dbReference type="PRINTS" id="PR00080">
    <property type="entry name" value="SDRFAMILY"/>
</dbReference>
<dbReference type="Pfam" id="PF13561">
    <property type="entry name" value="adh_short_C2"/>
    <property type="match status" value="1"/>
</dbReference>
<dbReference type="PROSITE" id="PS00061">
    <property type="entry name" value="ADH_SHORT"/>
    <property type="match status" value="1"/>
</dbReference>
<comment type="similarity">
    <text evidence="1">Belongs to the short-chain dehydrogenases/reductases (SDR) family.</text>
</comment>
<gene>
    <name evidence="3" type="ORF">SAMN05421752_102326</name>
</gene>
<dbReference type="PRINTS" id="PR00081">
    <property type="entry name" value="GDHRDH"/>
</dbReference>
<dbReference type="AlphaFoldDB" id="A0A1N7DKP7"/>
<dbReference type="InterPro" id="IPR002347">
    <property type="entry name" value="SDR_fam"/>
</dbReference>
<name>A0A1N7DKP7_9EURY</name>
<organism evidence="3 4">
    <name type="scientific">Natronorubrum thiooxidans</name>
    <dbReference type="NCBI Taxonomy" id="308853"/>
    <lineage>
        <taxon>Archaea</taxon>
        <taxon>Methanobacteriati</taxon>
        <taxon>Methanobacteriota</taxon>
        <taxon>Stenosarchaea group</taxon>
        <taxon>Halobacteria</taxon>
        <taxon>Halobacteriales</taxon>
        <taxon>Natrialbaceae</taxon>
        <taxon>Natronorubrum</taxon>
    </lineage>
</organism>
<dbReference type="Proteomes" id="UP000185936">
    <property type="component" value="Unassembled WGS sequence"/>
</dbReference>
<keyword evidence="2" id="KW-0560">Oxidoreductase</keyword>
<dbReference type="CDD" id="cd05233">
    <property type="entry name" value="SDR_c"/>
    <property type="match status" value="1"/>
</dbReference>
<evidence type="ECO:0000256" key="1">
    <source>
        <dbReference type="ARBA" id="ARBA00006484"/>
    </source>
</evidence>
<reference evidence="4" key="1">
    <citation type="submission" date="2017-01" db="EMBL/GenBank/DDBJ databases">
        <authorList>
            <person name="Varghese N."/>
            <person name="Submissions S."/>
        </authorList>
    </citation>
    <scope>NUCLEOTIDE SEQUENCE [LARGE SCALE GENOMIC DNA]</scope>
    <source>
        <strain evidence="4">type strain: HArc-</strain>
    </source>
</reference>
<dbReference type="InterPro" id="IPR020904">
    <property type="entry name" value="Sc_DH/Rdtase_CS"/>
</dbReference>
<dbReference type="FunFam" id="3.40.50.720:FF:000084">
    <property type="entry name" value="Short-chain dehydrogenase reductase"/>
    <property type="match status" value="1"/>
</dbReference>
<accession>A0A1N7DKP7</accession>
<proteinExistence type="inferred from homology"/>
<keyword evidence="4" id="KW-1185">Reference proteome</keyword>